<dbReference type="Gene3D" id="1.10.640.10">
    <property type="entry name" value="Haem peroxidase domain superfamily, animal type"/>
    <property type="match status" value="1"/>
</dbReference>
<evidence type="ECO:0000256" key="3">
    <source>
        <dbReference type="ARBA" id="ARBA00022559"/>
    </source>
</evidence>
<reference evidence="8 9" key="1">
    <citation type="submission" date="2024-04" db="EMBL/GenBank/DDBJ databases">
        <authorList>
            <person name="Rising A."/>
            <person name="Reimegard J."/>
            <person name="Sonavane S."/>
            <person name="Akerstrom W."/>
            <person name="Nylinder S."/>
            <person name="Hedman E."/>
            <person name="Kallberg Y."/>
        </authorList>
    </citation>
    <scope>NUCLEOTIDE SEQUENCE [LARGE SCALE GENOMIC DNA]</scope>
</reference>
<dbReference type="InterPro" id="IPR010255">
    <property type="entry name" value="Haem_peroxidase_sf"/>
</dbReference>
<dbReference type="Pfam" id="PF03098">
    <property type="entry name" value="An_peroxidase"/>
    <property type="match status" value="1"/>
</dbReference>
<dbReference type="SUPFAM" id="SSF48113">
    <property type="entry name" value="Heme-dependent peroxidases"/>
    <property type="match status" value="1"/>
</dbReference>
<dbReference type="FunFam" id="1.10.640.10:FF:000003">
    <property type="entry name" value="chorion peroxidase"/>
    <property type="match status" value="1"/>
</dbReference>
<keyword evidence="9" id="KW-1185">Reference proteome</keyword>
<dbReference type="GO" id="GO:0046872">
    <property type="term" value="F:metal ion binding"/>
    <property type="evidence" value="ECO:0007669"/>
    <property type="project" value="UniProtKB-KW"/>
</dbReference>
<keyword evidence="7" id="KW-1133">Transmembrane helix</keyword>
<gene>
    <name evidence="8" type="ORF">LARSCL_LOCUS518</name>
</gene>
<dbReference type="GO" id="GO:0020037">
    <property type="term" value="F:heme binding"/>
    <property type="evidence" value="ECO:0007669"/>
    <property type="project" value="InterPro"/>
</dbReference>
<dbReference type="GO" id="GO:0006979">
    <property type="term" value="P:response to oxidative stress"/>
    <property type="evidence" value="ECO:0007669"/>
    <property type="project" value="InterPro"/>
</dbReference>
<keyword evidence="6" id="KW-0349">Heme</keyword>
<dbReference type="GO" id="GO:0005576">
    <property type="term" value="C:extracellular region"/>
    <property type="evidence" value="ECO:0007669"/>
    <property type="project" value="UniProtKB-SubCell"/>
</dbReference>
<dbReference type="PANTHER" id="PTHR11475:SF4">
    <property type="entry name" value="CHORION PEROXIDASE"/>
    <property type="match status" value="1"/>
</dbReference>
<dbReference type="PRINTS" id="PR00457">
    <property type="entry name" value="ANPEROXIDASE"/>
</dbReference>
<dbReference type="CDD" id="cd09823">
    <property type="entry name" value="peroxinectin_like"/>
    <property type="match status" value="1"/>
</dbReference>
<accession>A0AAV1YUU3</accession>
<keyword evidence="6" id="KW-0479">Metal-binding</keyword>
<feature type="transmembrane region" description="Helical" evidence="7">
    <location>
        <begin position="39"/>
        <end position="59"/>
    </location>
</feature>
<evidence type="ECO:0000256" key="5">
    <source>
        <dbReference type="ARBA" id="ARBA00023180"/>
    </source>
</evidence>
<keyword evidence="3" id="KW-0560">Oxidoreductase</keyword>
<comment type="caution">
    <text evidence="8">The sequence shown here is derived from an EMBL/GenBank/DDBJ whole genome shotgun (WGS) entry which is preliminary data.</text>
</comment>
<keyword evidence="2" id="KW-0964">Secreted</keyword>
<sequence length="1028" mass="117956">MTNGNFFLSTMETEASPLLRNLSNIPERKHFCRRIPKEIIVTATVLGLFLVGVTLLIVVENAKSTPKEEIKLESNLLGSPMKYKKKFSEKSWRENDTESEDKKFIRKQLDKIKDWIQEWNETSENDTKAKDEKYIHRKMDKMKSWLEDWKKVYNVDNYEDALETLIDAEKDFLDLLKKFQDASDKPLSENDLLEILQDKYTSTSTEETKLLGSPFKYNKKSFDKTWQDKKAKYVKPNKDYNNENYDKNAQIKPKIYTSENFLESSDKSSDASIHLLGSSFTYSKNDMDKEWQNKKDLNNNKWDNVNKGYKKIYPLGSSASNTNAHDKSWLSSDEVKLQYTSMKFDNVDKGFKKHNKSDDEILKELQEFYKAWKIAEKRVKFEKNRDYEVQKEISRNCTHVSGGSMAAPSGCPFANLLQSPAVPETQVNCAFMAEQVRRELGRCIDMSFLPKECKPSWRTKCFSAYKYRKLDGTCNNQIHPTWGKSGTPFVRMVAPDYNDGVSSVRTSKDGSSLPNPRFLSQKLYSKKIKPDSDVTLLFTSFGLIVDHDMVETAVNSDGIPCCSEKFDIYPESRPRECLQIDVPQGDPFYGPRNVKCLNFVRSVPVHGECGGRREQLNKATSFLDASAVYGSTIDKTKTLRSFNKGQLRTQRINNTPYMTSSSSSGYSCGTPSEPLKCFEAGDSRVNMLVELTAMHTLWYREHNRIAEELHKINPQWSDETLFQEARRVLIGELQHITYNEFLPLLLGKDAMDYFQLNIEKDEFYDGYDDTIDPSVYNVFGAAAFRFGHSLIKDMIDLIGPDNKSEASVALHETYFNPQILYHKGLDSLLRGAIKQKLNSVDSFISPEVREHLFQPADKDYGHDLAAVGIQRGRDHGLPSYNKWRSVCGLSQMKSWDDLKSVMNVERAEKLKEVYKFVDDIDLIPGALAEDHVEGSLLGPTYLCIIGRQFKKTRKGDRFWFEVENSAGSFTKDQLNQLYNSNMARIICDNSDGITKIQKSVFKPPSTTNPVVSCEDIPKVDLSKWNAYY</sequence>
<dbReference type="PANTHER" id="PTHR11475">
    <property type="entry name" value="OXIDASE/PEROXIDASE"/>
    <property type="match status" value="1"/>
</dbReference>
<proteinExistence type="predicted"/>
<evidence type="ECO:0008006" key="10">
    <source>
        <dbReference type="Google" id="ProtNLM"/>
    </source>
</evidence>
<dbReference type="InterPro" id="IPR037120">
    <property type="entry name" value="Haem_peroxidase_sf_animal"/>
</dbReference>
<dbReference type="GO" id="GO:0004601">
    <property type="term" value="F:peroxidase activity"/>
    <property type="evidence" value="ECO:0007669"/>
    <property type="project" value="UniProtKB-KW"/>
</dbReference>
<dbReference type="InterPro" id="IPR019791">
    <property type="entry name" value="Haem_peroxidase_animal"/>
</dbReference>
<keyword evidence="7" id="KW-0472">Membrane</keyword>
<evidence type="ECO:0000256" key="7">
    <source>
        <dbReference type="SAM" id="Phobius"/>
    </source>
</evidence>
<organism evidence="8 9">
    <name type="scientific">Larinioides sclopetarius</name>
    <dbReference type="NCBI Taxonomy" id="280406"/>
    <lineage>
        <taxon>Eukaryota</taxon>
        <taxon>Metazoa</taxon>
        <taxon>Ecdysozoa</taxon>
        <taxon>Arthropoda</taxon>
        <taxon>Chelicerata</taxon>
        <taxon>Arachnida</taxon>
        <taxon>Araneae</taxon>
        <taxon>Araneomorphae</taxon>
        <taxon>Entelegynae</taxon>
        <taxon>Araneoidea</taxon>
        <taxon>Araneidae</taxon>
        <taxon>Larinioides</taxon>
    </lineage>
</organism>
<evidence type="ECO:0000313" key="9">
    <source>
        <dbReference type="Proteomes" id="UP001497382"/>
    </source>
</evidence>
<keyword evidence="5" id="KW-0325">Glycoprotein</keyword>
<dbReference type="AlphaFoldDB" id="A0AAV1YUU3"/>
<keyword evidence="3" id="KW-0575">Peroxidase</keyword>
<dbReference type="PROSITE" id="PS50292">
    <property type="entry name" value="PEROXIDASE_3"/>
    <property type="match status" value="1"/>
</dbReference>
<evidence type="ECO:0000256" key="1">
    <source>
        <dbReference type="ARBA" id="ARBA00004613"/>
    </source>
</evidence>
<dbReference type="EMBL" id="CAXIEN010000002">
    <property type="protein sequence ID" value="CAL1261634.1"/>
    <property type="molecule type" value="Genomic_DNA"/>
</dbReference>
<keyword evidence="6" id="KW-0408">Iron</keyword>
<dbReference type="Proteomes" id="UP001497382">
    <property type="component" value="Unassembled WGS sequence"/>
</dbReference>
<keyword evidence="7" id="KW-0812">Transmembrane</keyword>
<keyword evidence="4" id="KW-0732">Signal</keyword>
<evidence type="ECO:0000313" key="8">
    <source>
        <dbReference type="EMBL" id="CAL1261634.1"/>
    </source>
</evidence>
<evidence type="ECO:0000256" key="4">
    <source>
        <dbReference type="ARBA" id="ARBA00022729"/>
    </source>
</evidence>
<protein>
    <recommendedName>
        <fullName evidence="10">Peroxidase</fullName>
    </recommendedName>
</protein>
<comment type="subcellular location">
    <subcellularLocation>
        <location evidence="1">Secreted</location>
    </subcellularLocation>
</comment>
<feature type="binding site" description="axial binding residue" evidence="6">
    <location>
        <position position="788"/>
    </location>
    <ligand>
        <name>heme b</name>
        <dbReference type="ChEBI" id="CHEBI:60344"/>
    </ligand>
    <ligandPart>
        <name>Fe</name>
        <dbReference type="ChEBI" id="CHEBI:18248"/>
    </ligandPart>
</feature>
<evidence type="ECO:0000256" key="2">
    <source>
        <dbReference type="ARBA" id="ARBA00022525"/>
    </source>
</evidence>
<name>A0AAV1YUU3_9ARAC</name>
<evidence type="ECO:0000256" key="6">
    <source>
        <dbReference type="PIRSR" id="PIRSR619791-2"/>
    </source>
</evidence>